<keyword evidence="9" id="KW-0833">Ubl conjugation pathway</keyword>
<evidence type="ECO:0000256" key="3">
    <source>
        <dbReference type="ARBA" id="ARBA00004906"/>
    </source>
</evidence>
<evidence type="ECO:0000256" key="5">
    <source>
        <dbReference type="ARBA" id="ARBA00022679"/>
    </source>
</evidence>
<dbReference type="Proteomes" id="UP001163823">
    <property type="component" value="Chromosome 3"/>
</dbReference>
<evidence type="ECO:0000256" key="10">
    <source>
        <dbReference type="ARBA" id="ARBA00022833"/>
    </source>
</evidence>
<evidence type="ECO:0000256" key="15">
    <source>
        <dbReference type="SAM" id="Phobius"/>
    </source>
</evidence>
<evidence type="ECO:0000259" key="16">
    <source>
        <dbReference type="PROSITE" id="PS50089"/>
    </source>
</evidence>
<evidence type="ECO:0000256" key="9">
    <source>
        <dbReference type="ARBA" id="ARBA00022786"/>
    </source>
</evidence>
<organism evidence="17 18">
    <name type="scientific">Quillaja saponaria</name>
    <name type="common">Soap bark tree</name>
    <dbReference type="NCBI Taxonomy" id="32244"/>
    <lineage>
        <taxon>Eukaryota</taxon>
        <taxon>Viridiplantae</taxon>
        <taxon>Streptophyta</taxon>
        <taxon>Embryophyta</taxon>
        <taxon>Tracheophyta</taxon>
        <taxon>Spermatophyta</taxon>
        <taxon>Magnoliopsida</taxon>
        <taxon>eudicotyledons</taxon>
        <taxon>Gunneridae</taxon>
        <taxon>Pentapetalae</taxon>
        <taxon>rosids</taxon>
        <taxon>fabids</taxon>
        <taxon>Fabales</taxon>
        <taxon>Quillajaceae</taxon>
        <taxon>Quillaja</taxon>
    </lineage>
</organism>
<dbReference type="PROSITE" id="PS50089">
    <property type="entry name" value="ZF_RING_2"/>
    <property type="match status" value="1"/>
</dbReference>
<dbReference type="GO" id="GO:0061630">
    <property type="term" value="F:ubiquitin protein ligase activity"/>
    <property type="evidence" value="ECO:0007669"/>
    <property type="project" value="UniProtKB-EC"/>
</dbReference>
<evidence type="ECO:0000256" key="6">
    <source>
        <dbReference type="ARBA" id="ARBA00022692"/>
    </source>
</evidence>
<comment type="caution">
    <text evidence="17">The sequence shown here is derived from an EMBL/GenBank/DDBJ whole genome shotgun (WGS) entry which is preliminary data.</text>
</comment>
<dbReference type="PANTHER" id="PTHR46913:SF1">
    <property type="entry name" value="RING-H2 FINGER PROTEIN ATL16"/>
    <property type="match status" value="1"/>
</dbReference>
<dbReference type="SMART" id="SM00184">
    <property type="entry name" value="RING"/>
    <property type="match status" value="1"/>
</dbReference>
<proteinExistence type="inferred from homology"/>
<keyword evidence="12 15" id="KW-0472">Membrane</keyword>
<evidence type="ECO:0000256" key="8">
    <source>
        <dbReference type="ARBA" id="ARBA00022771"/>
    </source>
</evidence>
<dbReference type="KEGG" id="qsa:O6P43_007193"/>
<name>A0AAD7QA12_QUISA</name>
<dbReference type="PANTHER" id="PTHR46913">
    <property type="entry name" value="RING-H2 FINGER PROTEIN ATL16"/>
    <property type="match status" value="1"/>
</dbReference>
<dbReference type="Gene3D" id="3.30.40.10">
    <property type="entry name" value="Zinc/RING finger domain, C3HC4 (zinc finger)"/>
    <property type="match status" value="1"/>
</dbReference>
<protein>
    <recommendedName>
        <fullName evidence="4">RING-type E3 ubiquitin transferase</fullName>
        <ecNumber evidence="4">2.3.2.27</ecNumber>
    </recommendedName>
</protein>
<comment type="subcellular location">
    <subcellularLocation>
        <location evidence="2">Membrane</location>
        <topology evidence="2">Single-pass membrane protein</topology>
    </subcellularLocation>
</comment>
<evidence type="ECO:0000256" key="2">
    <source>
        <dbReference type="ARBA" id="ARBA00004167"/>
    </source>
</evidence>
<sequence>METDITGPHSEYALNGKIMLCFTIILFIAVMIIIFFHRYLCCHSRHIRHLFSISDTANNKAGAGLDPSVLKFLPTFAYCNSSVTHFRLPDCAVCLSDFEDGDGVRFLPNCNHTFHTHCIDMWFGSHSNCPLCRAEVYPVHGLGSSNLAPPQITKPGSDYEADQMEEGQAGCSSLPPPVACQRKPLELMVIIVEEPVGMGESQRLRNPEGINSGVSGEYGSKHSDNLVISLKRIWSM</sequence>
<gene>
    <name evidence="17" type="ORF">O6P43_007193</name>
</gene>
<evidence type="ECO:0000256" key="7">
    <source>
        <dbReference type="ARBA" id="ARBA00022723"/>
    </source>
</evidence>
<evidence type="ECO:0000256" key="13">
    <source>
        <dbReference type="ARBA" id="ARBA00024209"/>
    </source>
</evidence>
<dbReference type="EC" id="2.3.2.27" evidence="4"/>
<dbReference type="InterPro" id="IPR044600">
    <property type="entry name" value="ATL1/ATL16-like"/>
</dbReference>
<evidence type="ECO:0000256" key="12">
    <source>
        <dbReference type="ARBA" id="ARBA00023136"/>
    </source>
</evidence>
<dbReference type="FunFam" id="3.30.40.10:FF:000187">
    <property type="entry name" value="E3 ubiquitin-protein ligase ATL6"/>
    <property type="match status" value="1"/>
</dbReference>
<keyword evidence="7" id="KW-0479">Metal-binding</keyword>
<keyword evidence="10" id="KW-0862">Zinc</keyword>
<feature type="domain" description="RING-type" evidence="16">
    <location>
        <begin position="91"/>
        <end position="133"/>
    </location>
</feature>
<feature type="transmembrane region" description="Helical" evidence="15">
    <location>
        <begin position="12"/>
        <end position="36"/>
    </location>
</feature>
<evidence type="ECO:0000313" key="18">
    <source>
        <dbReference type="Proteomes" id="UP001163823"/>
    </source>
</evidence>
<keyword evidence="18" id="KW-1185">Reference proteome</keyword>
<comment type="similarity">
    <text evidence="13">Belongs to the RING-type zinc finger family. ATL subfamily.</text>
</comment>
<evidence type="ECO:0000256" key="1">
    <source>
        <dbReference type="ARBA" id="ARBA00000900"/>
    </source>
</evidence>
<comment type="pathway">
    <text evidence="3">Protein modification; protein ubiquitination.</text>
</comment>
<dbReference type="GO" id="GO:0016020">
    <property type="term" value="C:membrane"/>
    <property type="evidence" value="ECO:0007669"/>
    <property type="project" value="UniProtKB-SubCell"/>
</dbReference>
<dbReference type="InterPro" id="IPR001841">
    <property type="entry name" value="Znf_RING"/>
</dbReference>
<keyword evidence="11 15" id="KW-1133">Transmembrane helix</keyword>
<dbReference type="Pfam" id="PF13639">
    <property type="entry name" value="zf-RING_2"/>
    <property type="match status" value="1"/>
</dbReference>
<dbReference type="GO" id="GO:0008270">
    <property type="term" value="F:zinc ion binding"/>
    <property type="evidence" value="ECO:0007669"/>
    <property type="project" value="UniProtKB-KW"/>
</dbReference>
<evidence type="ECO:0000256" key="4">
    <source>
        <dbReference type="ARBA" id="ARBA00012483"/>
    </source>
</evidence>
<keyword evidence="6 15" id="KW-0812">Transmembrane</keyword>
<dbReference type="SUPFAM" id="SSF57850">
    <property type="entry name" value="RING/U-box"/>
    <property type="match status" value="1"/>
</dbReference>
<dbReference type="CDD" id="cd16461">
    <property type="entry name" value="RING-H2_EL5-like"/>
    <property type="match status" value="1"/>
</dbReference>
<dbReference type="AlphaFoldDB" id="A0AAD7QA12"/>
<reference evidence="17" key="1">
    <citation type="journal article" date="2023" name="Science">
        <title>Elucidation of the pathway for biosynthesis of saponin adjuvants from the soapbark tree.</title>
        <authorList>
            <person name="Reed J."/>
            <person name="Orme A."/>
            <person name="El-Demerdash A."/>
            <person name="Owen C."/>
            <person name="Martin L.B.B."/>
            <person name="Misra R.C."/>
            <person name="Kikuchi S."/>
            <person name="Rejzek M."/>
            <person name="Martin A.C."/>
            <person name="Harkess A."/>
            <person name="Leebens-Mack J."/>
            <person name="Louveau T."/>
            <person name="Stephenson M.J."/>
            <person name="Osbourn A."/>
        </authorList>
    </citation>
    <scope>NUCLEOTIDE SEQUENCE</scope>
    <source>
        <strain evidence="17">S10</strain>
    </source>
</reference>
<keyword evidence="5" id="KW-0808">Transferase</keyword>
<evidence type="ECO:0000313" key="17">
    <source>
        <dbReference type="EMBL" id="KAJ7977594.1"/>
    </source>
</evidence>
<accession>A0AAD7QA12</accession>
<keyword evidence="8 14" id="KW-0863">Zinc-finger</keyword>
<dbReference type="InterPro" id="IPR013083">
    <property type="entry name" value="Znf_RING/FYVE/PHD"/>
</dbReference>
<dbReference type="EMBL" id="JARAOO010000003">
    <property type="protein sequence ID" value="KAJ7977594.1"/>
    <property type="molecule type" value="Genomic_DNA"/>
</dbReference>
<evidence type="ECO:0000256" key="14">
    <source>
        <dbReference type="PROSITE-ProRule" id="PRU00175"/>
    </source>
</evidence>
<evidence type="ECO:0000256" key="11">
    <source>
        <dbReference type="ARBA" id="ARBA00022989"/>
    </source>
</evidence>
<dbReference type="GO" id="GO:0016567">
    <property type="term" value="P:protein ubiquitination"/>
    <property type="evidence" value="ECO:0007669"/>
    <property type="project" value="InterPro"/>
</dbReference>
<comment type="catalytic activity">
    <reaction evidence="1">
        <text>S-ubiquitinyl-[E2 ubiquitin-conjugating enzyme]-L-cysteine + [acceptor protein]-L-lysine = [E2 ubiquitin-conjugating enzyme]-L-cysteine + N(6)-ubiquitinyl-[acceptor protein]-L-lysine.</text>
        <dbReference type="EC" id="2.3.2.27"/>
    </reaction>
</comment>